<gene>
    <name evidence="2" type="ORF">RUM43_015068</name>
</gene>
<name>A0AAN8P3K6_POLSC</name>
<comment type="caution">
    <text evidence="2">The sequence shown here is derived from an EMBL/GenBank/DDBJ whole genome shotgun (WGS) entry which is preliminary data.</text>
</comment>
<accession>A0AAN8P3K6</accession>
<feature type="transmembrane region" description="Helical" evidence="1">
    <location>
        <begin position="173"/>
        <end position="191"/>
    </location>
</feature>
<dbReference type="Proteomes" id="UP001372834">
    <property type="component" value="Unassembled WGS sequence"/>
</dbReference>
<sequence>MSKSKVNFAELDSLKRCVTYFCEINLRLSTRNPPCSVILLTTIPKEIPPTCATKTVSSDVEIIQKLADGVWLFSLSQPTLATLNCDKFDPSDFELSNTGILKLNKGYKCCRVANKSGIGNAVPIGKLKMIGTSMNELKAAKFKLTEYDKDLDKLLKAKFEVHHSISTTTVSTMSGAIIATATIYLLWRCYVSSRTKRRKMRPLALTRGREIQRPRKTFLCEKISSETTKQQGLLDT</sequence>
<protein>
    <submittedName>
        <fullName evidence="2">Uncharacterized protein</fullName>
    </submittedName>
</protein>
<evidence type="ECO:0000313" key="3">
    <source>
        <dbReference type="Proteomes" id="UP001372834"/>
    </source>
</evidence>
<keyword evidence="1" id="KW-0812">Transmembrane</keyword>
<evidence type="ECO:0000313" key="2">
    <source>
        <dbReference type="EMBL" id="KAK6630104.1"/>
    </source>
</evidence>
<dbReference type="AlphaFoldDB" id="A0AAN8P3K6"/>
<keyword evidence="1" id="KW-1133">Transmembrane helix</keyword>
<keyword evidence="1" id="KW-0472">Membrane</keyword>
<evidence type="ECO:0000256" key="1">
    <source>
        <dbReference type="SAM" id="Phobius"/>
    </source>
</evidence>
<organism evidence="2 3">
    <name type="scientific">Polyplax serrata</name>
    <name type="common">Common mouse louse</name>
    <dbReference type="NCBI Taxonomy" id="468196"/>
    <lineage>
        <taxon>Eukaryota</taxon>
        <taxon>Metazoa</taxon>
        <taxon>Ecdysozoa</taxon>
        <taxon>Arthropoda</taxon>
        <taxon>Hexapoda</taxon>
        <taxon>Insecta</taxon>
        <taxon>Pterygota</taxon>
        <taxon>Neoptera</taxon>
        <taxon>Paraneoptera</taxon>
        <taxon>Psocodea</taxon>
        <taxon>Troctomorpha</taxon>
        <taxon>Phthiraptera</taxon>
        <taxon>Anoplura</taxon>
        <taxon>Polyplacidae</taxon>
        <taxon>Polyplax</taxon>
    </lineage>
</organism>
<reference evidence="2 3" key="1">
    <citation type="submission" date="2023-10" db="EMBL/GenBank/DDBJ databases">
        <title>Genomes of two closely related lineages of the louse Polyplax serrata with different host specificities.</title>
        <authorList>
            <person name="Martinu J."/>
            <person name="Tarabai H."/>
            <person name="Stefka J."/>
            <person name="Hypsa V."/>
        </authorList>
    </citation>
    <scope>NUCLEOTIDE SEQUENCE [LARGE SCALE GENOMIC DNA]</scope>
    <source>
        <strain evidence="2">HR10_N</strain>
    </source>
</reference>
<dbReference type="EMBL" id="JAWJWE010000017">
    <property type="protein sequence ID" value="KAK6630104.1"/>
    <property type="molecule type" value="Genomic_DNA"/>
</dbReference>
<proteinExistence type="predicted"/>